<dbReference type="GO" id="GO:0046872">
    <property type="term" value="F:metal ion binding"/>
    <property type="evidence" value="ECO:0007669"/>
    <property type="project" value="UniProtKB-KW"/>
</dbReference>
<accession>A0A8T4IAG7</accession>
<comment type="caution">
    <text evidence="5">The sequence shown here is derived from an EMBL/GenBank/DDBJ whole genome shotgun (WGS) entry which is preliminary data.</text>
</comment>
<comment type="similarity">
    <text evidence="2 4">Belongs to the trehalose phosphatase family.</text>
</comment>
<dbReference type="Gene3D" id="3.30.70.1020">
    <property type="entry name" value="Trehalose-6-phosphate phosphatase related protein, domain 2"/>
    <property type="match status" value="1"/>
</dbReference>
<organism evidence="5 6">
    <name type="scientific">Stakelama marina</name>
    <dbReference type="NCBI Taxonomy" id="2826939"/>
    <lineage>
        <taxon>Bacteria</taxon>
        <taxon>Pseudomonadati</taxon>
        <taxon>Pseudomonadota</taxon>
        <taxon>Alphaproteobacteria</taxon>
        <taxon>Sphingomonadales</taxon>
        <taxon>Sphingomonadaceae</taxon>
        <taxon>Stakelama</taxon>
    </lineage>
</organism>
<evidence type="ECO:0000256" key="4">
    <source>
        <dbReference type="RuleBase" id="RU361117"/>
    </source>
</evidence>
<dbReference type="PANTHER" id="PTHR43768">
    <property type="entry name" value="TREHALOSE 6-PHOSPHATE PHOSPHATASE"/>
    <property type="match status" value="1"/>
</dbReference>
<evidence type="ECO:0000313" key="6">
    <source>
        <dbReference type="Proteomes" id="UP000676996"/>
    </source>
</evidence>
<evidence type="ECO:0000256" key="2">
    <source>
        <dbReference type="ARBA" id="ARBA00008770"/>
    </source>
</evidence>
<keyword evidence="3 4" id="KW-0378">Hydrolase</keyword>
<dbReference type="RefSeq" id="WP_284052644.1">
    <property type="nucleotide sequence ID" value="NZ_JAGRQC010000001.1"/>
</dbReference>
<keyword evidence="4" id="KW-0479">Metal-binding</keyword>
<comment type="catalytic activity">
    <reaction evidence="4">
        <text>alpha,alpha-trehalose 6-phosphate + H2O = alpha,alpha-trehalose + phosphate</text>
        <dbReference type="Rhea" id="RHEA:23420"/>
        <dbReference type="ChEBI" id="CHEBI:15377"/>
        <dbReference type="ChEBI" id="CHEBI:16551"/>
        <dbReference type="ChEBI" id="CHEBI:43474"/>
        <dbReference type="ChEBI" id="CHEBI:58429"/>
        <dbReference type="EC" id="3.1.3.12"/>
    </reaction>
</comment>
<dbReference type="AlphaFoldDB" id="A0A8T4IAG7"/>
<dbReference type="GO" id="GO:0005992">
    <property type="term" value="P:trehalose biosynthetic process"/>
    <property type="evidence" value="ECO:0007669"/>
    <property type="project" value="InterPro"/>
</dbReference>
<dbReference type="NCBIfam" id="TIGR01484">
    <property type="entry name" value="HAD-SF-IIB"/>
    <property type="match status" value="1"/>
</dbReference>
<dbReference type="InterPro" id="IPR006379">
    <property type="entry name" value="HAD-SF_hydro_IIB"/>
</dbReference>
<evidence type="ECO:0000256" key="1">
    <source>
        <dbReference type="ARBA" id="ARBA00005199"/>
    </source>
</evidence>
<protein>
    <recommendedName>
        <fullName evidence="4">Trehalose 6-phosphate phosphatase</fullName>
        <ecNumber evidence="4">3.1.3.12</ecNumber>
    </recommendedName>
</protein>
<dbReference type="Proteomes" id="UP000676996">
    <property type="component" value="Unassembled WGS sequence"/>
</dbReference>
<gene>
    <name evidence="5" type="primary">otsB</name>
    <name evidence="5" type="ORF">J7S20_02450</name>
</gene>
<comment type="pathway">
    <text evidence="1 4">Glycan biosynthesis; trehalose biosynthesis.</text>
</comment>
<sequence length="260" mass="27455">MTNAATNAPQTDGIGALANPPRDLLRGSSLFLDFDGTLVEIAARPDGIEVDARLRSLVKHLAAALDGRLAIVSGRPMQSIAEYLGEGFAVSGSHGLEMRWADGREVVPARPDGLDTATAELKAFAEHWDGVLIEEKPFGVGLHYREAAAEAEDASRLLVEQLADATGLKLQAGKKVFELRLAGAHKGAAIAAFMDTPPFAGSSPVFLGDDVTDEDGFEAVAQLGGAGILVGDVRPTLARYRLDDVTATLDWLEAAKEALR</sequence>
<comment type="function">
    <text evidence="4">Removes the phosphate from trehalose 6-phosphate to produce free trehalose.</text>
</comment>
<dbReference type="Pfam" id="PF02358">
    <property type="entry name" value="Trehalose_PPase"/>
    <property type="match status" value="1"/>
</dbReference>
<keyword evidence="6" id="KW-1185">Reference proteome</keyword>
<dbReference type="Gene3D" id="3.40.50.1000">
    <property type="entry name" value="HAD superfamily/HAD-like"/>
    <property type="match status" value="1"/>
</dbReference>
<dbReference type="EMBL" id="JAGRQC010000001">
    <property type="protein sequence ID" value="MBR0551363.1"/>
    <property type="molecule type" value="Genomic_DNA"/>
</dbReference>
<reference evidence="5" key="1">
    <citation type="submission" date="2021-04" db="EMBL/GenBank/DDBJ databases">
        <title>Ouciella asimina sp. nov., isolated from the surface seawater in the hydrothermal field of Okinawa Trough.</title>
        <authorList>
            <person name="Shuang W."/>
        </authorList>
    </citation>
    <scope>NUCLEOTIDE SEQUENCE</scope>
    <source>
        <strain evidence="5">LXI357</strain>
    </source>
</reference>
<keyword evidence="4" id="KW-0460">Magnesium</keyword>
<dbReference type="InterPro" id="IPR023214">
    <property type="entry name" value="HAD_sf"/>
</dbReference>
<proteinExistence type="inferred from homology"/>
<dbReference type="CDD" id="cd01627">
    <property type="entry name" value="HAD_TPP"/>
    <property type="match status" value="1"/>
</dbReference>
<dbReference type="NCBIfam" id="TIGR00685">
    <property type="entry name" value="T6PP"/>
    <property type="match status" value="1"/>
</dbReference>
<dbReference type="GO" id="GO:0004805">
    <property type="term" value="F:trehalose-phosphatase activity"/>
    <property type="evidence" value="ECO:0007669"/>
    <property type="project" value="UniProtKB-EC"/>
</dbReference>
<evidence type="ECO:0000256" key="3">
    <source>
        <dbReference type="ARBA" id="ARBA00022801"/>
    </source>
</evidence>
<dbReference type="SUPFAM" id="SSF56784">
    <property type="entry name" value="HAD-like"/>
    <property type="match status" value="1"/>
</dbReference>
<dbReference type="EC" id="3.1.3.12" evidence="4"/>
<comment type="cofactor">
    <cofactor evidence="4">
        <name>Mg(2+)</name>
        <dbReference type="ChEBI" id="CHEBI:18420"/>
    </cofactor>
</comment>
<dbReference type="InterPro" id="IPR036412">
    <property type="entry name" value="HAD-like_sf"/>
</dbReference>
<dbReference type="InterPro" id="IPR003337">
    <property type="entry name" value="Trehalose_PPase"/>
</dbReference>
<evidence type="ECO:0000313" key="5">
    <source>
        <dbReference type="EMBL" id="MBR0551363.1"/>
    </source>
</evidence>
<name>A0A8T4IAG7_9SPHN</name>
<dbReference type="PANTHER" id="PTHR43768:SF3">
    <property type="entry name" value="TREHALOSE 6-PHOSPHATE PHOSPHATASE"/>
    <property type="match status" value="1"/>
</dbReference>
<dbReference type="InterPro" id="IPR044651">
    <property type="entry name" value="OTSB-like"/>
</dbReference>